<evidence type="ECO:0000256" key="7">
    <source>
        <dbReference type="ARBA" id="ARBA00023295"/>
    </source>
</evidence>
<dbReference type="Pfam" id="PF02836">
    <property type="entry name" value="Glyco_hydro_2_C"/>
    <property type="match status" value="2"/>
</dbReference>
<keyword evidence="9" id="KW-0175">Coiled coil</keyword>
<keyword evidence="6" id="KW-1015">Disulfide bond</keyword>
<dbReference type="Gene3D" id="3.20.20.80">
    <property type="entry name" value="Glycosidases"/>
    <property type="match status" value="1"/>
</dbReference>
<dbReference type="Pfam" id="PF16353">
    <property type="entry name" value="LacZ_4"/>
    <property type="match status" value="1"/>
</dbReference>
<name>A0A6N2US12_9FIRM</name>
<dbReference type="GO" id="GO:0009341">
    <property type="term" value="C:beta-galactosidase complex"/>
    <property type="evidence" value="ECO:0007669"/>
    <property type="project" value="InterPro"/>
</dbReference>
<dbReference type="InterPro" id="IPR004199">
    <property type="entry name" value="B-gal_small/dom_5"/>
</dbReference>
<dbReference type="SUPFAM" id="SSF49785">
    <property type="entry name" value="Galactose-binding domain-like"/>
    <property type="match status" value="1"/>
</dbReference>
<feature type="coiled-coil region" evidence="9">
    <location>
        <begin position="2102"/>
        <end position="2132"/>
    </location>
</feature>
<dbReference type="GO" id="GO:0005990">
    <property type="term" value="P:lactose catabolic process"/>
    <property type="evidence" value="ECO:0007669"/>
    <property type="project" value="TreeGrafter"/>
</dbReference>
<dbReference type="SMART" id="SM01038">
    <property type="entry name" value="Bgal_small_N"/>
    <property type="match status" value="1"/>
</dbReference>
<dbReference type="InterPro" id="IPR006104">
    <property type="entry name" value="Glyco_hydro_2_N"/>
</dbReference>
<dbReference type="SUPFAM" id="SSF51445">
    <property type="entry name" value="(Trans)glycosidases"/>
    <property type="match status" value="2"/>
</dbReference>
<keyword evidence="5 15" id="KW-0378">Hydrolase</keyword>
<reference evidence="15" key="1">
    <citation type="submission" date="2019-11" db="EMBL/GenBank/DDBJ databases">
        <authorList>
            <person name="Feng L."/>
        </authorList>
    </citation>
    <scope>NUCLEOTIDE SEQUENCE</scope>
    <source>
        <strain evidence="15">CnexileLFYP112</strain>
    </source>
</reference>
<dbReference type="Pfam" id="PF13385">
    <property type="entry name" value="Laminin_G_3"/>
    <property type="match status" value="3"/>
</dbReference>
<dbReference type="EC" id="3.2.1.23" evidence="3"/>
<comment type="catalytic activity">
    <reaction evidence="1">
        <text>Hydrolysis of terminal non-reducing beta-D-galactose residues in beta-D-galactosides.</text>
        <dbReference type="EC" id="3.2.1.23"/>
    </reaction>
</comment>
<dbReference type="InterPro" id="IPR011013">
    <property type="entry name" value="Gal_mutarotase_sf_dom"/>
</dbReference>
<dbReference type="SUPFAM" id="SSF49303">
    <property type="entry name" value="beta-Galactosidase/glucuronidase domain"/>
    <property type="match status" value="2"/>
</dbReference>
<organism evidence="15">
    <name type="scientific">[Clostridium] nexile</name>
    <dbReference type="NCBI Taxonomy" id="29361"/>
    <lineage>
        <taxon>Bacteria</taxon>
        <taxon>Bacillati</taxon>
        <taxon>Bacillota</taxon>
        <taxon>Clostridia</taxon>
        <taxon>Lachnospirales</taxon>
        <taxon>Lachnospiraceae</taxon>
        <taxon>Tyzzerella</taxon>
    </lineage>
</organism>
<evidence type="ECO:0000259" key="14">
    <source>
        <dbReference type="SMART" id="SM01038"/>
    </source>
</evidence>
<dbReference type="PANTHER" id="PTHR46323">
    <property type="entry name" value="BETA-GALACTOSIDASE"/>
    <property type="match status" value="1"/>
</dbReference>
<feature type="chain" id="PRO_5038622052" description="beta-galactosidase" evidence="12">
    <location>
        <begin position="31"/>
        <end position="2606"/>
    </location>
</feature>
<accession>A0A6N2US12</accession>
<evidence type="ECO:0000256" key="5">
    <source>
        <dbReference type="ARBA" id="ARBA00022801"/>
    </source>
</evidence>
<dbReference type="InterPro" id="IPR036156">
    <property type="entry name" value="Beta-gal/glucu_dom_sf"/>
</dbReference>
<dbReference type="Gene3D" id="1.20.1270.90">
    <property type="entry name" value="AF1782-like"/>
    <property type="match status" value="3"/>
</dbReference>
<dbReference type="Gene3D" id="1.20.1270.70">
    <property type="entry name" value="Designed single chain three-helix bundle"/>
    <property type="match status" value="5"/>
</dbReference>
<dbReference type="Gene3D" id="2.60.120.200">
    <property type="match status" value="3"/>
</dbReference>
<feature type="compositionally biased region" description="Polar residues" evidence="10">
    <location>
        <begin position="2560"/>
        <end position="2570"/>
    </location>
</feature>
<dbReference type="EMBL" id="CACRTG010000021">
    <property type="protein sequence ID" value="VYT20719.1"/>
    <property type="molecule type" value="Genomic_DNA"/>
</dbReference>
<dbReference type="Gene3D" id="2.60.120.260">
    <property type="entry name" value="Galactose-binding domain-like"/>
    <property type="match status" value="1"/>
</dbReference>
<feature type="domain" description="Beta galactosidase small chain/" evidence="14">
    <location>
        <begin position="1084"/>
        <end position="1350"/>
    </location>
</feature>
<protein>
    <recommendedName>
        <fullName evidence="3">beta-galactosidase</fullName>
        <ecNumber evidence="3">3.2.1.23</ecNumber>
    </recommendedName>
    <alternativeName>
        <fullName evidence="8">Lactase</fullName>
    </alternativeName>
</protein>
<dbReference type="GO" id="GO:0030246">
    <property type="term" value="F:carbohydrate binding"/>
    <property type="evidence" value="ECO:0007669"/>
    <property type="project" value="InterPro"/>
</dbReference>
<dbReference type="PANTHER" id="PTHR46323:SF2">
    <property type="entry name" value="BETA-GALACTOSIDASE"/>
    <property type="match status" value="1"/>
</dbReference>
<dbReference type="SUPFAM" id="SSF74650">
    <property type="entry name" value="Galactose mutarotase-like"/>
    <property type="match status" value="1"/>
</dbReference>
<dbReference type="Pfam" id="PF02837">
    <property type="entry name" value="Glyco_hydro_2_N"/>
    <property type="match status" value="1"/>
</dbReference>
<feature type="signal peptide" evidence="12">
    <location>
        <begin position="1"/>
        <end position="30"/>
    </location>
</feature>
<dbReference type="InterPro" id="IPR006558">
    <property type="entry name" value="LamG-like"/>
</dbReference>
<dbReference type="InterPro" id="IPR008979">
    <property type="entry name" value="Galactose-bd-like_sf"/>
</dbReference>
<dbReference type="InterPro" id="IPR006101">
    <property type="entry name" value="Glyco_hydro_2"/>
</dbReference>
<dbReference type="Gene3D" id="2.60.40.10">
    <property type="entry name" value="Immunoglobulins"/>
    <property type="match status" value="2"/>
</dbReference>
<dbReference type="SMART" id="SM00560">
    <property type="entry name" value="LamGL"/>
    <property type="match status" value="2"/>
</dbReference>
<feature type="region of interest" description="Disordered" evidence="10">
    <location>
        <begin position="2550"/>
        <end position="2584"/>
    </location>
</feature>
<keyword evidence="11" id="KW-1133">Transmembrane helix</keyword>
<evidence type="ECO:0000256" key="9">
    <source>
        <dbReference type="SAM" id="Coils"/>
    </source>
</evidence>
<feature type="compositionally biased region" description="Basic and acidic residues" evidence="10">
    <location>
        <begin position="2571"/>
        <end position="2583"/>
    </location>
</feature>
<evidence type="ECO:0000256" key="1">
    <source>
        <dbReference type="ARBA" id="ARBA00001412"/>
    </source>
</evidence>
<feature type="domain" description="LamG-like jellyroll fold" evidence="13">
    <location>
        <begin position="1497"/>
        <end position="1633"/>
    </location>
</feature>
<sequence length="2606" mass="289474">MQKRRRIIAIVLTAALSGTMLPANSLTMYAADKLSPAKSIRADVDKTKFTHKEWTGTDYTDVEGKKVTGEDVFGINREDATTTLIPYQDIASASAAVWDYNAREGSEYFKLLTGDREDWDLTVVQNQEQAQKFMGANGFMTKEFQKDEADGWKTVQLPKSWTRDDFDFSIYTNVQMPWQSKYDQNVSVPNAPTNYNPVGLYRKTFNVDDKMLEDNRRVYVNFQGVESAYYVYVNGKEVGYSEDSYSPHRFDITDYLQEGENLLAVKVHKFCDGTWFEDQDMIYDGGIFRDVYLTSAPLVQIHDYTVRTDLNSDYTAANLKLSVDVRNLSSAAQDGYSIDVKALDQAGNDILGGVNVPVSEVASTETGTVEINQKVKNPKLWSAENPNLYALILTLKDPSGKEVETLSAQLGFREIEFTSTEVDSNYRVTTKEWKPVKINGERLLLKGANRHDTDPFYGKAVPQDTILEDVTLMKQNNLNAIRTSHYSNDDYLYWLCNSYGLYMMGETNMESHAIMGNSNAMGLFYELGMDRTETAYERLKNNPAIVIWSIGNEMVYTSDANHSNGLFRDMIWYFKDNDPTRPVHSEGQTDSMGVDMGSNMYPSVGTVQGRAGEGKIPYVMCEYVHGMGNSIGNLKEYWDAVRSSENMLGGFIWDWVDQARAVDLNDLGSTYKMTDKTGVSGEAVGYEEDWKNDAGEESLNGGKSFSGYTVMEDNEKYNAALSGTGKEFTFEVMVKPASTSQNSVLLSKGDTQVALKTQSSGSGLEFFVYNNGSWKSTSCGFPEDWTGKWHQVVGVYDKGNLKIYVDGEKLSENTVQDSIASSSRPVGIGYDAEKGRKVDGEISIARIYNKALSAEEINGQRKAVPDIAADDSSVLLWMDYADEHETAQVTGWDYYATEEAHTNLYSEEIKGKFYGYGGDWGDSPNDDSFCQNGIVSPDRTPQPELAEVKYQYQNFWFSADVADLDVRQVNVYNENNFKNLNEYDVSWSLLENGLVIQEGKVEDVDVAPQSTGKISVPFTMPETIDAGNEYHLNISVTLKEDTEWAKAGAEMSWSQISVPVTVEQAAPVISEEKVTVAEDDAAWNVTGNNFSFAIEKATGTLKNYTYNGDVLVEEGPAPNFWRGTVENDKTAFDWNWANAAKTINVEEITVVENEAGQQVITANLVFPTAGNTKETIVYTVNGNGEVTVKMSVDATKSGMGNFLRVGSMMTLPEGYENVTWYGNGPVETFNDRKTNGRQGVWENTVSEFFFPYLKVDDSGNLTDVKWISVDNGENALLVSAKDTVEASALHFTPDDINAVDHVYGLTPRKETILSVNYGSLGTGGATCGPGPLTQYQLPSSRVYEWEFTMIPAKADADAQALTEMAKPYHQVSSFNREDYDKEYAAELIEKIDSFVAYSYDQLEEVEELQADVNAMTEAQAAIVNKDKDRSKLVKEYVEAVKALENKETYIQDESNNALEVPYESSAKFKKNGETVVMNGKLAVPFNDVLDPVFEGDASFSVEVNVTPTGSRDYNMFTGKGDNAFALRIRGTESLDFHIYAGGSWRSIEYAIPENERADWLGKEHQVIGVYDHEAHKIQFYADGELKKETATNTNEGVAHSDYNLTIGACPSTGRSSAADFTSLHVYNRALSAEEVKAQNSEQLAVQPTDEAVALWLDMENIQFHDKENIYQVEIDPAKAAIEVGNEKEFTLVPDNADAKVTSVRWSVLDADGFDADGVKVQYSAKDYTKATVVVSEEAQAGEYVLKAENVNGEEELMAEAQITVTAKPEQEDQIIFDSSKNKLDTVLPDTAQFTEGESGEVGALKGYFSVDDENKVVNDAISGKNAFTVSSRVYVPASVKSTDTGVWDKDNPHEKHNMIASMGDNSFAYRIYYDKNRKDIHIDAFISDGSSWLQATTGQLPSDFFDKWHTLSVSYDGKTLKVYVDDAVTEKAGEKSVQKSENTFSVGYEPQKEGRKSELTFEQVRVFNQALTAEQLNEATDPNAENVVLWLDFDVKEDDSATEADKLNLQNLINECKDMKEADYFGKGWTEMQTALGAAEDVLQKDAPTKEEVKNAYDALRDAKGQLVFIGDLKAVVDGTKEIVENKDSYTKDSYEVFETALNAAKAVLEKEESTQEEVNNAKIALLDAQNKLVKKADITTLKEAIAKAAEIKEEEVTPSSWERVQAAKAAAEKVVADFEKDETSVTQSQIDAAAKALQDALDSVQKRADFTALQEAVDRISKLQLDGYTEESVKVLKDALKEAEAVLEEQEATQNTVDEMLTKLLAAEEALTKEETIEKADLEDLINYAKAQQSKEEYKYLVPVVKERFEKALAEAETIYGKADATQEEVNVAYDKLLQMVHYLDFTGNSESLKVLVDAAKGLNEKLYTEKSWAVFEDALTKAEAVLADTNALQEEIDAAREALQKAMDQLVKVPVDKSKLQTLVEKSKKYEDKLKEYTPETGEIFKGALDYAREILANKDATQEEVDAAYNALQNAIFGLRLIPDKDKLDDLIKEAEKTDFEKYTEESGAVLRTAIANAKAVFADENATETDVKNAEKELKTAMKGLKVASNDEKDNQGNSNGGTSASKADENSPKTRDADPVAATGAVMLAAFALVVAMRKRR</sequence>
<feature type="transmembrane region" description="Helical" evidence="11">
    <location>
        <begin position="2585"/>
        <end position="2602"/>
    </location>
</feature>
<evidence type="ECO:0000256" key="10">
    <source>
        <dbReference type="SAM" id="MobiDB-lite"/>
    </source>
</evidence>
<feature type="coiled-coil region" evidence="9">
    <location>
        <begin position="2384"/>
        <end position="2411"/>
    </location>
</feature>
<dbReference type="PRINTS" id="PR00132">
    <property type="entry name" value="GLHYDRLASE2"/>
</dbReference>
<dbReference type="InterPro" id="IPR032312">
    <property type="entry name" value="LacZ_4"/>
</dbReference>
<evidence type="ECO:0000256" key="8">
    <source>
        <dbReference type="ARBA" id="ARBA00032230"/>
    </source>
</evidence>
<feature type="coiled-coil region" evidence="9">
    <location>
        <begin position="2234"/>
        <end position="2261"/>
    </location>
</feature>
<evidence type="ECO:0000256" key="11">
    <source>
        <dbReference type="SAM" id="Phobius"/>
    </source>
</evidence>
<evidence type="ECO:0000256" key="12">
    <source>
        <dbReference type="SAM" id="SignalP"/>
    </source>
</evidence>
<dbReference type="InterPro" id="IPR017853">
    <property type="entry name" value="GH"/>
</dbReference>
<dbReference type="FunFam" id="2.60.40.10:FF:000680">
    <property type="entry name" value="Beta-galactosidase"/>
    <property type="match status" value="1"/>
</dbReference>
<keyword evidence="4 12" id="KW-0732">Signal</keyword>
<dbReference type="Pfam" id="PF07554">
    <property type="entry name" value="FIVAR"/>
    <property type="match status" value="8"/>
</dbReference>
<dbReference type="InterPro" id="IPR013320">
    <property type="entry name" value="ConA-like_dom_sf"/>
</dbReference>
<dbReference type="Gene3D" id="2.70.98.10">
    <property type="match status" value="1"/>
</dbReference>
<dbReference type="GO" id="GO:0004565">
    <property type="term" value="F:beta-galactosidase activity"/>
    <property type="evidence" value="ECO:0007669"/>
    <property type="project" value="UniProtKB-EC"/>
</dbReference>
<dbReference type="Pfam" id="PF02929">
    <property type="entry name" value="Bgal_small_N"/>
    <property type="match status" value="1"/>
</dbReference>
<evidence type="ECO:0000259" key="13">
    <source>
        <dbReference type="SMART" id="SM00560"/>
    </source>
</evidence>
<feature type="domain" description="LamG-like jellyroll fold" evidence="13">
    <location>
        <begin position="726"/>
        <end position="855"/>
    </location>
</feature>
<evidence type="ECO:0000256" key="4">
    <source>
        <dbReference type="ARBA" id="ARBA00022729"/>
    </source>
</evidence>
<evidence type="ECO:0000256" key="2">
    <source>
        <dbReference type="ARBA" id="ARBA00007401"/>
    </source>
</evidence>
<evidence type="ECO:0000256" key="3">
    <source>
        <dbReference type="ARBA" id="ARBA00012756"/>
    </source>
</evidence>
<dbReference type="InterPro" id="IPR006102">
    <property type="entry name" value="Ig-like_GH2"/>
</dbReference>
<evidence type="ECO:0000256" key="6">
    <source>
        <dbReference type="ARBA" id="ARBA00023157"/>
    </source>
</evidence>
<evidence type="ECO:0000313" key="15">
    <source>
        <dbReference type="EMBL" id="VYT20719.1"/>
    </source>
</evidence>
<dbReference type="Pfam" id="PF00703">
    <property type="entry name" value="Glyco_hydro_2"/>
    <property type="match status" value="1"/>
</dbReference>
<dbReference type="InterPro" id="IPR050347">
    <property type="entry name" value="Bact_Beta-galactosidase"/>
</dbReference>
<proteinExistence type="inferred from homology"/>
<dbReference type="SUPFAM" id="SSF49899">
    <property type="entry name" value="Concanavalin A-like lectins/glucanases"/>
    <property type="match status" value="3"/>
</dbReference>
<dbReference type="InterPro" id="IPR006103">
    <property type="entry name" value="Glyco_hydro_2_cat"/>
</dbReference>
<keyword evidence="7 15" id="KW-0326">Glycosidase</keyword>
<gene>
    <name evidence="15" type="primary">cbgA_2</name>
    <name evidence="15" type="ORF">CNLFYP112_02260</name>
</gene>
<comment type="similarity">
    <text evidence="2">Belongs to the glycosyl hydrolase 2 family.</text>
</comment>
<dbReference type="InterPro" id="IPR014718">
    <property type="entry name" value="GH-type_carb-bd"/>
</dbReference>
<dbReference type="InterPro" id="IPR013783">
    <property type="entry name" value="Ig-like_fold"/>
</dbReference>
<keyword evidence="11" id="KW-0812">Transmembrane</keyword>
<keyword evidence="11" id="KW-0472">Membrane</keyword>